<gene>
    <name evidence="2" type="ORF">BHE75_04088</name>
</gene>
<accession>A0A1S1HKZ2</accession>
<name>A0A1S1HKZ2_9SPHN</name>
<dbReference type="AlphaFoldDB" id="A0A1S1HKZ2"/>
<keyword evidence="1" id="KW-0812">Transmembrane</keyword>
<keyword evidence="1" id="KW-1133">Transmembrane helix</keyword>
<sequence length="193" mass="21534">MRTVEPEILSADAALPVFYARRIDPVPERRLYVARPGLRAMPSGSLIMAGCLLLQLWTLTFLLWAMWWPAPQTPRLLAFAVGGTVTLALLVLLVILLLLRRYPGFLLGVARAPFIRLTVTDRRVVWSLPWQRYPLMEIGRERILGGILGAVDRRGCGNAAMIMVHGDPAADIDGNIHFDRLPDVEKFVAALAR</sequence>
<feature type="transmembrane region" description="Helical" evidence="1">
    <location>
        <begin position="76"/>
        <end position="99"/>
    </location>
</feature>
<evidence type="ECO:0000256" key="1">
    <source>
        <dbReference type="SAM" id="Phobius"/>
    </source>
</evidence>
<dbReference type="OrthoDB" id="7564773at2"/>
<keyword evidence="1" id="KW-0472">Membrane</keyword>
<organism evidence="2 3">
    <name type="scientific">Edaphosphingomonas haloaromaticamans</name>
    <dbReference type="NCBI Taxonomy" id="653954"/>
    <lineage>
        <taxon>Bacteria</taxon>
        <taxon>Pseudomonadati</taxon>
        <taxon>Pseudomonadota</taxon>
        <taxon>Alphaproteobacteria</taxon>
        <taxon>Sphingomonadales</taxon>
        <taxon>Rhizorhabdaceae</taxon>
        <taxon>Edaphosphingomonas</taxon>
    </lineage>
</organism>
<evidence type="ECO:0008006" key="4">
    <source>
        <dbReference type="Google" id="ProtNLM"/>
    </source>
</evidence>
<protein>
    <recommendedName>
        <fullName evidence="4">DUF304 domain-containing protein</fullName>
    </recommendedName>
</protein>
<comment type="caution">
    <text evidence="2">The sequence shown here is derived from an EMBL/GenBank/DDBJ whole genome shotgun (WGS) entry which is preliminary data.</text>
</comment>
<evidence type="ECO:0000313" key="2">
    <source>
        <dbReference type="EMBL" id="OHT22066.1"/>
    </source>
</evidence>
<dbReference type="RefSeq" id="WP_070935035.1">
    <property type="nucleotide sequence ID" value="NZ_MIPT01000001.1"/>
</dbReference>
<reference evidence="2 3" key="1">
    <citation type="submission" date="2016-09" db="EMBL/GenBank/DDBJ databases">
        <title>Metabolic pathway, cell adaptation mechanisms and a novel monoxygenase revealed through proteogenomic-transcription analysis of a Sphingomonas haloaromaticamans strain degrading the fungicide ortho-phenylphenol.</title>
        <authorList>
            <person name="Perruchon C."/>
            <person name="Papadopoulou E.S."/>
            <person name="Rousidou C."/>
            <person name="Vasileiadis S."/>
            <person name="Tanou G."/>
            <person name="Amoutzias G."/>
            <person name="Molassiotis A."/>
            <person name="Karpouzas D.G."/>
        </authorList>
    </citation>
    <scope>NUCLEOTIDE SEQUENCE [LARGE SCALE GENOMIC DNA]</scope>
    <source>
        <strain evidence="2 3">P3</strain>
    </source>
</reference>
<feature type="transmembrane region" description="Helical" evidence="1">
    <location>
        <begin position="45"/>
        <end position="70"/>
    </location>
</feature>
<evidence type="ECO:0000313" key="3">
    <source>
        <dbReference type="Proteomes" id="UP000179467"/>
    </source>
</evidence>
<keyword evidence="3" id="KW-1185">Reference proteome</keyword>
<dbReference type="EMBL" id="MIPT01000001">
    <property type="protein sequence ID" value="OHT22066.1"/>
    <property type="molecule type" value="Genomic_DNA"/>
</dbReference>
<proteinExistence type="predicted"/>
<dbReference type="Proteomes" id="UP000179467">
    <property type="component" value="Unassembled WGS sequence"/>
</dbReference>